<proteinExistence type="predicted"/>
<dbReference type="EMBL" id="CP016181">
    <property type="protein sequence ID" value="AWY00282.1"/>
    <property type="molecule type" value="Genomic_DNA"/>
</dbReference>
<reference evidence="1 2" key="1">
    <citation type="submission" date="2016-06" db="EMBL/GenBank/DDBJ databases">
        <title>The sequenced genome of the ice-adhering bacterium Marinomonas primoryensis, from Antarctica.</title>
        <authorList>
            <person name="Graham L."/>
            <person name="Vance T.D.R."/>
            <person name="Davies P.L."/>
        </authorList>
    </citation>
    <scope>NUCLEOTIDE SEQUENCE [LARGE SCALE GENOMIC DNA]</scope>
    <source>
        <strain evidence="1 2">AceL</strain>
    </source>
</reference>
<name>A0A2Z4PRU7_9GAMM</name>
<protein>
    <submittedName>
        <fullName evidence="1">Uncharacterized protein</fullName>
    </submittedName>
</protein>
<organism evidence="1 2">
    <name type="scientific">Marinomonas primoryensis</name>
    <dbReference type="NCBI Taxonomy" id="178399"/>
    <lineage>
        <taxon>Bacteria</taxon>
        <taxon>Pseudomonadati</taxon>
        <taxon>Pseudomonadota</taxon>
        <taxon>Gammaproteobacteria</taxon>
        <taxon>Oceanospirillales</taxon>
        <taxon>Oceanospirillaceae</taxon>
        <taxon>Marinomonas</taxon>
    </lineage>
</organism>
<evidence type="ECO:0000313" key="2">
    <source>
        <dbReference type="Proteomes" id="UP000249898"/>
    </source>
</evidence>
<sequence>MVEKENFKDVHQGQIYDVVQRDEDYYGRWDSKSKMGGPPIEREISRMRLKTALELVKQKKNTC</sequence>
<dbReference type="AlphaFoldDB" id="A0A2Z4PRU7"/>
<evidence type="ECO:0000313" key="1">
    <source>
        <dbReference type="EMBL" id="AWY00282.1"/>
    </source>
</evidence>
<dbReference type="Proteomes" id="UP000249898">
    <property type="component" value="Chromosome"/>
</dbReference>
<accession>A0A2Z4PRU7</accession>
<gene>
    <name evidence="1" type="ORF">A8139_09925</name>
</gene>